<dbReference type="PANTHER" id="PTHR21328">
    <property type="entry name" value="POLY ADP-RIBOSE POLYMERASE FAMILY, MEMBER PARP"/>
    <property type="match status" value="1"/>
</dbReference>
<evidence type="ECO:0000256" key="6">
    <source>
        <dbReference type="ARBA" id="ARBA00023027"/>
    </source>
</evidence>
<dbReference type="GO" id="GO:0140803">
    <property type="term" value="F:NAD+-protein-cysteine ADP-ribosyltransferase activity"/>
    <property type="evidence" value="ECO:0007669"/>
    <property type="project" value="RHEA"/>
</dbReference>
<reference evidence="12 13" key="1">
    <citation type="journal article" date="2014" name="Nature">
        <title>The genomic substrate for adaptive radiation in African cichlid fish.</title>
        <authorList>
            <person name="Brawand D."/>
            <person name="Wagner C.E."/>
            <person name="Li Y.I."/>
            <person name="Malinsky M."/>
            <person name="Keller I."/>
            <person name="Fan S."/>
            <person name="Simakov O."/>
            <person name="Ng A.Y."/>
            <person name="Lim Z.W."/>
            <person name="Bezault E."/>
            <person name="Turner-Maier J."/>
            <person name="Johnson J."/>
            <person name="Alcazar R."/>
            <person name="Noh H.J."/>
            <person name="Russell P."/>
            <person name="Aken B."/>
            <person name="Alfoldi J."/>
            <person name="Amemiya C."/>
            <person name="Azzouzi N."/>
            <person name="Baroiller J.F."/>
            <person name="Barloy-Hubler F."/>
            <person name="Berlin A."/>
            <person name="Bloomquist R."/>
            <person name="Carleton K.L."/>
            <person name="Conte M.A."/>
            <person name="D'Cotta H."/>
            <person name="Eshel O."/>
            <person name="Gaffney L."/>
            <person name="Galibert F."/>
            <person name="Gante H.F."/>
            <person name="Gnerre S."/>
            <person name="Greuter L."/>
            <person name="Guyon R."/>
            <person name="Haddad N.S."/>
            <person name="Haerty W."/>
            <person name="Harris R.M."/>
            <person name="Hofmann H.A."/>
            <person name="Hourlier T."/>
            <person name="Hulata G."/>
            <person name="Jaffe D.B."/>
            <person name="Lara M."/>
            <person name="Lee A.P."/>
            <person name="MacCallum I."/>
            <person name="Mwaiko S."/>
            <person name="Nikaido M."/>
            <person name="Nishihara H."/>
            <person name="Ozouf-Costaz C."/>
            <person name="Penman D.J."/>
            <person name="Przybylski D."/>
            <person name="Rakotomanga M."/>
            <person name="Renn S.C.P."/>
            <person name="Ribeiro F.J."/>
            <person name="Ron M."/>
            <person name="Salzburger W."/>
            <person name="Sanchez-Pulido L."/>
            <person name="Santos M.E."/>
            <person name="Searle S."/>
            <person name="Sharpe T."/>
            <person name="Swofford R."/>
            <person name="Tan F.J."/>
            <person name="Williams L."/>
            <person name="Young S."/>
            <person name="Yin S."/>
            <person name="Okada N."/>
            <person name="Kocher T.D."/>
            <person name="Miska E.A."/>
            <person name="Lander E.S."/>
            <person name="Venkatesh B."/>
            <person name="Fernald R.D."/>
            <person name="Meyer A."/>
            <person name="Ponting C.P."/>
            <person name="Streelman J.T."/>
            <person name="Lindblad-Toh K."/>
            <person name="Seehausen O."/>
            <person name="Di Palma F."/>
        </authorList>
    </citation>
    <scope>NUCLEOTIDE SEQUENCE</scope>
</reference>
<dbReference type="Proteomes" id="UP000265160">
    <property type="component" value="LG1"/>
</dbReference>
<keyword evidence="6 10" id="KW-0520">NAD</keyword>
<feature type="domain" description="PARP catalytic" evidence="11">
    <location>
        <begin position="374"/>
        <end position="589"/>
    </location>
</feature>
<proteinExistence type="inferred from homology"/>
<evidence type="ECO:0000259" key="11">
    <source>
        <dbReference type="PROSITE" id="PS51059"/>
    </source>
</evidence>
<comment type="function">
    <text evidence="9">Mono-ADP-ribosyltransferase that mediates mono-ADP-ribosylation of target proteins.</text>
</comment>
<protein>
    <recommendedName>
        <fullName evidence="10">Poly [ADP-ribose] polymerase</fullName>
        <shortName evidence="10">PARP</shortName>
        <ecNumber evidence="10">2.4.2.-</ecNumber>
    </recommendedName>
</protein>
<evidence type="ECO:0000256" key="3">
    <source>
        <dbReference type="ARBA" id="ARBA00022679"/>
    </source>
</evidence>
<comment type="catalytic activity">
    <reaction evidence="8">
        <text>L-cysteinyl-[protein] + NAD(+) = S-(ADP-D-ribosyl)-L-cysteinyl-[protein] + nicotinamide + H(+)</text>
        <dbReference type="Rhea" id="RHEA:56612"/>
        <dbReference type="Rhea" id="RHEA-COMP:10131"/>
        <dbReference type="Rhea" id="RHEA-COMP:14624"/>
        <dbReference type="ChEBI" id="CHEBI:15378"/>
        <dbReference type="ChEBI" id="CHEBI:17154"/>
        <dbReference type="ChEBI" id="CHEBI:29950"/>
        <dbReference type="ChEBI" id="CHEBI:57540"/>
        <dbReference type="ChEBI" id="CHEBI:140607"/>
    </reaction>
</comment>
<dbReference type="InterPro" id="IPR051838">
    <property type="entry name" value="ARTD_PARP"/>
</dbReference>
<comment type="similarity">
    <text evidence="7">Belongs to the ARTD/PARP family.</text>
</comment>
<sequence>QDIKGQCWTDEESDGENESEQFLYGIQGSCAADLYRHPQLDADIEAVKDIYTDSAISVREYGTIDDVDIDLHINISFLDEEVATAWKVIRTEPIILRLRFSLSQYLDGPEPSVEVFQPSNKEGFSLGLQLKKILSTFTSQQWKHLSNEFLKAQQEKRHSWFKAGGTIKKFRAGLSIFSPIPKSPSFPLIQDTVLKGKLSVPELRVTRLMNRSISCTMKNPKGELFSYPPNSQAGGHCKNIPTLEYGFLVQIMKYSEQRIPTLNEYCVVCDEQHVFQNGSMLKPAVCTRELCVFSFYTLGVMSGAAEEVATGAEVVDLLVAMCRAALESPRKSIIFEPYPSVVDPNDPKTLAFNPKKKNYERLQKALDSVMSIREMTQGSYLEIKKQMDKLDPLTIRCAVCFHLLQLKFMHTSHQFLLLSSPPAKEARFRTAKKLYGSTFAFHGSHIENWHSVLRNGLVNASYTKLQLHGAAYGKGIYLSPISSISFGYSGMGKGQHRMPTKDELVQRYNRMNTIPQSRPIQSRFLQSRNLNCIALCEVITSKDLQKHGNIWVCPVSDHVCTRFFFVYEDGQVGDANINTQEPKVQKEIMRVIGTQIYSS</sequence>
<keyword evidence="4" id="KW-0548">Nucleotidyltransferase</keyword>
<evidence type="ECO:0000313" key="13">
    <source>
        <dbReference type="Proteomes" id="UP000265160"/>
    </source>
</evidence>
<comment type="catalytic activity">
    <reaction evidence="1">
        <text>L-aspartyl-[protein] + NAD(+) = 4-O-(ADP-D-ribosyl)-L-aspartyl-[protein] + nicotinamide</text>
        <dbReference type="Rhea" id="RHEA:54424"/>
        <dbReference type="Rhea" id="RHEA-COMP:9867"/>
        <dbReference type="Rhea" id="RHEA-COMP:13832"/>
        <dbReference type="ChEBI" id="CHEBI:17154"/>
        <dbReference type="ChEBI" id="CHEBI:29961"/>
        <dbReference type="ChEBI" id="CHEBI:57540"/>
        <dbReference type="ChEBI" id="CHEBI:138102"/>
    </reaction>
</comment>
<dbReference type="Ensembl" id="ENSMZET00005009900.1">
    <property type="protein sequence ID" value="ENSMZEP00005009541.1"/>
    <property type="gene ID" value="ENSMZEG00005007179.1"/>
</dbReference>
<evidence type="ECO:0000256" key="9">
    <source>
        <dbReference type="ARBA" id="ARBA00055359"/>
    </source>
</evidence>
<keyword evidence="5" id="KW-0013">ADP-ribosylation</keyword>
<name>A0A3P9BIJ7_9CICH</name>
<evidence type="ECO:0000256" key="5">
    <source>
        <dbReference type="ARBA" id="ARBA00022765"/>
    </source>
</evidence>
<dbReference type="CDD" id="cd01341">
    <property type="entry name" value="ADP_ribosyl"/>
    <property type="match status" value="2"/>
</dbReference>
<dbReference type="EC" id="2.4.2.-" evidence="10"/>
<evidence type="ECO:0000256" key="4">
    <source>
        <dbReference type="ARBA" id="ARBA00022695"/>
    </source>
</evidence>
<keyword evidence="3 10" id="KW-0808">Transferase</keyword>
<accession>A0A3P9BIJ7</accession>
<evidence type="ECO:0000256" key="1">
    <source>
        <dbReference type="ARBA" id="ARBA00000438"/>
    </source>
</evidence>
<dbReference type="GO" id="GO:0140806">
    <property type="term" value="F:NAD+-protein-aspartate ADP-ribosyltransferase activity"/>
    <property type="evidence" value="ECO:0007669"/>
    <property type="project" value="RHEA"/>
</dbReference>
<evidence type="ECO:0000256" key="8">
    <source>
        <dbReference type="ARBA" id="ARBA00052566"/>
    </source>
</evidence>
<evidence type="ECO:0000256" key="10">
    <source>
        <dbReference type="RuleBase" id="RU362114"/>
    </source>
</evidence>
<dbReference type="AlphaFoldDB" id="A0A3P9BIJ7"/>
<dbReference type="PROSITE" id="PS51059">
    <property type="entry name" value="PARP_CATALYTIC"/>
    <property type="match status" value="1"/>
</dbReference>
<dbReference type="GeneTree" id="ENSGT00950000183129"/>
<dbReference type="GO" id="GO:0016779">
    <property type="term" value="F:nucleotidyltransferase activity"/>
    <property type="evidence" value="ECO:0007669"/>
    <property type="project" value="UniProtKB-KW"/>
</dbReference>
<dbReference type="SUPFAM" id="SSF56399">
    <property type="entry name" value="ADP-ribosylation"/>
    <property type="match status" value="1"/>
</dbReference>
<evidence type="ECO:0000313" key="12">
    <source>
        <dbReference type="Ensembl" id="ENSMZEP00005009541.1"/>
    </source>
</evidence>
<dbReference type="Gene3D" id="3.90.228.10">
    <property type="match status" value="1"/>
</dbReference>
<keyword evidence="13" id="KW-1185">Reference proteome</keyword>
<evidence type="ECO:0000256" key="2">
    <source>
        <dbReference type="ARBA" id="ARBA00022676"/>
    </source>
</evidence>
<organism evidence="12 13">
    <name type="scientific">Maylandia zebra</name>
    <name type="common">zebra mbuna</name>
    <dbReference type="NCBI Taxonomy" id="106582"/>
    <lineage>
        <taxon>Eukaryota</taxon>
        <taxon>Metazoa</taxon>
        <taxon>Chordata</taxon>
        <taxon>Craniata</taxon>
        <taxon>Vertebrata</taxon>
        <taxon>Euteleostomi</taxon>
        <taxon>Actinopterygii</taxon>
        <taxon>Neopterygii</taxon>
        <taxon>Teleostei</taxon>
        <taxon>Neoteleostei</taxon>
        <taxon>Acanthomorphata</taxon>
        <taxon>Ovalentaria</taxon>
        <taxon>Cichlomorphae</taxon>
        <taxon>Cichliformes</taxon>
        <taxon>Cichlidae</taxon>
        <taxon>African cichlids</taxon>
        <taxon>Pseudocrenilabrinae</taxon>
        <taxon>Haplochromini</taxon>
        <taxon>Maylandia</taxon>
        <taxon>Maylandia zebra complex</taxon>
    </lineage>
</organism>
<keyword evidence="2 10" id="KW-0328">Glycosyltransferase</keyword>
<reference evidence="12" key="2">
    <citation type="submission" date="2025-08" db="UniProtKB">
        <authorList>
            <consortium name="Ensembl"/>
        </authorList>
    </citation>
    <scope>IDENTIFICATION</scope>
</reference>
<dbReference type="Pfam" id="PF00644">
    <property type="entry name" value="PARP"/>
    <property type="match status" value="1"/>
</dbReference>
<dbReference type="GO" id="GO:0003950">
    <property type="term" value="F:NAD+ poly-ADP-ribosyltransferase activity"/>
    <property type="evidence" value="ECO:0007669"/>
    <property type="project" value="UniProtKB-UniRule"/>
</dbReference>
<reference evidence="12" key="3">
    <citation type="submission" date="2025-09" db="UniProtKB">
        <authorList>
            <consortium name="Ensembl"/>
        </authorList>
    </citation>
    <scope>IDENTIFICATION</scope>
</reference>
<dbReference type="InterPro" id="IPR012317">
    <property type="entry name" value="Poly(ADP-ribose)pol_cat_dom"/>
</dbReference>
<dbReference type="FunFam" id="3.90.228.10:FF:000032">
    <property type="entry name" value="Poly [ADP-ribose] polymerase"/>
    <property type="match status" value="1"/>
</dbReference>
<evidence type="ECO:0000256" key="7">
    <source>
        <dbReference type="ARBA" id="ARBA00024347"/>
    </source>
</evidence>